<feature type="domain" description="ABC transporter" evidence="8">
    <location>
        <begin position="288"/>
        <end position="535"/>
    </location>
</feature>
<dbReference type="SUPFAM" id="SSF52540">
    <property type="entry name" value="P-loop containing nucleoside triphosphate hydrolases"/>
    <property type="match status" value="2"/>
</dbReference>
<proteinExistence type="inferred from homology"/>
<dbReference type="InterPro" id="IPR003439">
    <property type="entry name" value="ABC_transporter-like_ATP-bd"/>
</dbReference>
<organism evidence="9 10">
    <name type="scientific">Pseudovibrio ascidiaceicola</name>
    <dbReference type="NCBI Taxonomy" id="285279"/>
    <lineage>
        <taxon>Bacteria</taxon>
        <taxon>Pseudomonadati</taxon>
        <taxon>Pseudomonadota</taxon>
        <taxon>Alphaproteobacteria</taxon>
        <taxon>Hyphomicrobiales</taxon>
        <taxon>Stappiaceae</taxon>
        <taxon>Pseudovibrio</taxon>
    </lineage>
</organism>
<dbReference type="SMART" id="SM00382">
    <property type="entry name" value="AAA"/>
    <property type="match status" value="2"/>
</dbReference>
<accession>A0A1I4B114</accession>
<evidence type="ECO:0000256" key="4">
    <source>
        <dbReference type="ARBA" id="ARBA00022475"/>
    </source>
</evidence>
<comment type="subcellular location">
    <subcellularLocation>
        <location evidence="1">Cell inner membrane</location>
        <topology evidence="1">Peripheral membrane protein</topology>
    </subcellularLocation>
</comment>
<evidence type="ECO:0000256" key="5">
    <source>
        <dbReference type="ARBA" id="ARBA00022741"/>
    </source>
</evidence>
<dbReference type="CDD" id="cd03257">
    <property type="entry name" value="ABC_NikE_OppD_transporters"/>
    <property type="match status" value="2"/>
</dbReference>
<dbReference type="PROSITE" id="PS50893">
    <property type="entry name" value="ABC_TRANSPORTER_2"/>
    <property type="match status" value="2"/>
</dbReference>
<comment type="similarity">
    <text evidence="2">Belongs to the ABC transporter superfamily.</text>
</comment>
<evidence type="ECO:0000313" key="10">
    <source>
        <dbReference type="Proteomes" id="UP000199598"/>
    </source>
</evidence>
<keyword evidence="5" id="KW-0547">Nucleotide-binding</keyword>
<name>A0A1I4B114_9HYPH</name>
<evidence type="ECO:0000256" key="6">
    <source>
        <dbReference type="ARBA" id="ARBA00022840"/>
    </source>
</evidence>
<dbReference type="PROSITE" id="PS00211">
    <property type="entry name" value="ABC_TRANSPORTER_1"/>
    <property type="match status" value="2"/>
</dbReference>
<evidence type="ECO:0000313" key="9">
    <source>
        <dbReference type="EMBL" id="SFK62384.1"/>
    </source>
</evidence>
<evidence type="ECO:0000256" key="2">
    <source>
        <dbReference type="ARBA" id="ARBA00005417"/>
    </source>
</evidence>
<feature type="domain" description="ABC transporter" evidence="8">
    <location>
        <begin position="15"/>
        <end position="264"/>
    </location>
</feature>
<keyword evidence="3" id="KW-0813">Transport</keyword>
<keyword evidence="6 9" id="KW-0067">ATP-binding</keyword>
<dbReference type="EMBL" id="FOSK01000007">
    <property type="protein sequence ID" value="SFK62384.1"/>
    <property type="molecule type" value="Genomic_DNA"/>
</dbReference>
<dbReference type="Pfam" id="PF00005">
    <property type="entry name" value="ABC_tran"/>
    <property type="match status" value="2"/>
</dbReference>
<evidence type="ECO:0000259" key="8">
    <source>
        <dbReference type="PROSITE" id="PS50893"/>
    </source>
</evidence>
<dbReference type="InterPro" id="IPR050388">
    <property type="entry name" value="ABC_Ni/Peptide_Import"/>
</dbReference>
<dbReference type="Gene3D" id="3.40.50.300">
    <property type="entry name" value="P-loop containing nucleotide triphosphate hydrolases"/>
    <property type="match status" value="2"/>
</dbReference>
<dbReference type="PANTHER" id="PTHR43297">
    <property type="entry name" value="OLIGOPEPTIDE TRANSPORT ATP-BINDING PROTEIN APPD"/>
    <property type="match status" value="1"/>
</dbReference>
<dbReference type="InterPro" id="IPR003593">
    <property type="entry name" value="AAA+_ATPase"/>
</dbReference>
<reference evidence="9 10" key="1">
    <citation type="submission" date="2016-10" db="EMBL/GenBank/DDBJ databases">
        <authorList>
            <person name="Varghese N."/>
            <person name="Submissions S."/>
        </authorList>
    </citation>
    <scope>NUCLEOTIDE SEQUENCE [LARGE SCALE GENOMIC DNA]</scope>
    <source>
        <strain evidence="9 10">DSM 16392</strain>
    </source>
</reference>
<dbReference type="Proteomes" id="UP000199598">
    <property type="component" value="Unassembled WGS sequence"/>
</dbReference>
<dbReference type="InterPro" id="IPR017871">
    <property type="entry name" value="ABC_transporter-like_CS"/>
</dbReference>
<dbReference type="Pfam" id="PF08352">
    <property type="entry name" value="oligo_HPY"/>
    <property type="match status" value="1"/>
</dbReference>
<evidence type="ECO:0000256" key="3">
    <source>
        <dbReference type="ARBA" id="ARBA00022448"/>
    </source>
</evidence>
<dbReference type="GO" id="GO:0005524">
    <property type="term" value="F:ATP binding"/>
    <property type="evidence" value="ECO:0007669"/>
    <property type="project" value="UniProtKB-KW"/>
</dbReference>
<sequence length="540" mass="59864">MPSIDQSQHKDLLTIRDVAVTFKTVTGTVEAVKGVSYAVAKGETLAIVGESGSGKSVTARAIMGMLAENATLANGSQIRFEDRDLTAMSELELQKIRGNRISMIFQEPLTSLNPVYRIGDQIIEMIRSHRKISKADAKKETLRLLEEVKIPDPDARFSQYPHQLSGGQRQRVMIAMALANEPDLLIADEPTTALDVTVQAEILKLMRELQERHRMAIILITHDLNVVRQVSDRVCVMRAGKIVETGSTKEVFETPSHPYTRHLIESEPSGVPDKLEEGLYELLDADKVRVTFTSKHGGLFRRKTKELVAVNDISLNIRSGETLGIVGESGSGKSTLGMSILQLLKADSGAITFDGNRIDNLTRKELKPLRTDLQVVFQDPFSSLNPRMVVGEIVGEGLKVNGIGGSHKERQAMVADALDAVQMPRSTMDRFPHEFSGGQRQRIAIARSIVLKPKFILLDEPTSALDLSIQAQIIELLKDLREKLKLSYLFISHDLKVVKTLCHNVMVMQHGNVVEAGNTLDVLHRPQTEYTQRLVSAAYL</sequence>
<keyword evidence="4" id="KW-1003">Cell membrane</keyword>
<protein>
    <submittedName>
        <fullName evidence="9">Peptide/nickel transport system ATP-binding protein</fullName>
    </submittedName>
</protein>
<dbReference type="InterPro" id="IPR027417">
    <property type="entry name" value="P-loop_NTPase"/>
</dbReference>
<keyword evidence="7" id="KW-0472">Membrane</keyword>
<dbReference type="InterPro" id="IPR013563">
    <property type="entry name" value="Oligopep_ABC_C"/>
</dbReference>
<evidence type="ECO:0000256" key="1">
    <source>
        <dbReference type="ARBA" id="ARBA00004417"/>
    </source>
</evidence>
<dbReference type="NCBIfam" id="NF008453">
    <property type="entry name" value="PRK11308.1"/>
    <property type="match status" value="2"/>
</dbReference>
<gene>
    <name evidence="9" type="ORF">SAMN04488518_10758</name>
</gene>
<evidence type="ECO:0000256" key="7">
    <source>
        <dbReference type="ARBA" id="ARBA00023136"/>
    </source>
</evidence>
<dbReference type="NCBIfam" id="NF007739">
    <property type="entry name" value="PRK10419.1"/>
    <property type="match status" value="2"/>
</dbReference>
<comment type="caution">
    <text evidence="9">The sequence shown here is derived from an EMBL/GenBank/DDBJ whole genome shotgun (WGS) entry which is preliminary data.</text>
</comment>
<dbReference type="PANTHER" id="PTHR43297:SF2">
    <property type="entry name" value="DIPEPTIDE TRANSPORT ATP-BINDING PROTEIN DPPD"/>
    <property type="match status" value="1"/>
</dbReference>
<dbReference type="RefSeq" id="WP_093520721.1">
    <property type="nucleotide sequence ID" value="NZ_FOSK01000007.1"/>
</dbReference>
<keyword evidence="10" id="KW-1185">Reference proteome</keyword>